<evidence type="ECO:0000313" key="2">
    <source>
        <dbReference type="EMBL" id="PIC20943.1"/>
    </source>
</evidence>
<feature type="region of interest" description="Disordered" evidence="1">
    <location>
        <begin position="1"/>
        <end position="49"/>
    </location>
</feature>
<proteinExistence type="predicted"/>
<protein>
    <submittedName>
        <fullName evidence="2">Uncharacterized protein</fullName>
    </submittedName>
</protein>
<evidence type="ECO:0000256" key="1">
    <source>
        <dbReference type="SAM" id="MobiDB-lite"/>
    </source>
</evidence>
<feature type="compositionally biased region" description="Basic and acidic residues" evidence="1">
    <location>
        <begin position="13"/>
        <end position="25"/>
    </location>
</feature>
<keyword evidence="3" id="KW-1185">Reference proteome</keyword>
<dbReference type="EMBL" id="PDUG01000006">
    <property type="protein sequence ID" value="PIC20943.1"/>
    <property type="molecule type" value="Genomic_DNA"/>
</dbReference>
<evidence type="ECO:0000313" key="3">
    <source>
        <dbReference type="Proteomes" id="UP000230233"/>
    </source>
</evidence>
<organism evidence="2 3">
    <name type="scientific">Caenorhabditis nigoni</name>
    <dbReference type="NCBI Taxonomy" id="1611254"/>
    <lineage>
        <taxon>Eukaryota</taxon>
        <taxon>Metazoa</taxon>
        <taxon>Ecdysozoa</taxon>
        <taxon>Nematoda</taxon>
        <taxon>Chromadorea</taxon>
        <taxon>Rhabditida</taxon>
        <taxon>Rhabditina</taxon>
        <taxon>Rhabditomorpha</taxon>
        <taxon>Rhabditoidea</taxon>
        <taxon>Rhabditidae</taxon>
        <taxon>Peloderinae</taxon>
        <taxon>Caenorhabditis</taxon>
    </lineage>
</organism>
<gene>
    <name evidence="2" type="primary">Cnig_chr_X.g25960</name>
    <name evidence="2" type="ORF">B9Z55_025960</name>
</gene>
<dbReference type="Proteomes" id="UP000230233">
    <property type="component" value="Chromosome X"/>
</dbReference>
<reference evidence="3" key="1">
    <citation type="submission" date="2017-10" db="EMBL/GenBank/DDBJ databases">
        <title>Rapid genome shrinkage in a self-fertile nematode reveals novel sperm competition proteins.</title>
        <authorList>
            <person name="Yin D."/>
            <person name="Schwarz E.M."/>
            <person name="Thomas C.G."/>
            <person name="Felde R.L."/>
            <person name="Korf I.F."/>
            <person name="Cutter A.D."/>
            <person name="Schartner C.M."/>
            <person name="Ralston E.J."/>
            <person name="Meyer B.J."/>
            <person name="Haag E.S."/>
        </authorList>
    </citation>
    <scope>NUCLEOTIDE SEQUENCE [LARGE SCALE GENOMIC DNA]</scope>
    <source>
        <strain evidence="3">JU1422</strain>
    </source>
</reference>
<comment type="caution">
    <text evidence="2">The sequence shown here is derived from an EMBL/GenBank/DDBJ whole genome shotgun (WGS) entry which is preliminary data.</text>
</comment>
<dbReference type="AlphaFoldDB" id="A0A2G5T159"/>
<sequence>MGGHSMCVSKMNVKQDEVVKDRPPAENDEEKGEEEDEGYESGDEEDEEELMDKLCDLMEKMKEVPSGLDALKKARMERSLEELEYLIEEVVLSEKKYQEDSDSSLILD</sequence>
<name>A0A2G5T159_9PELO</name>
<feature type="compositionally biased region" description="Acidic residues" evidence="1">
    <location>
        <begin position="26"/>
        <end position="49"/>
    </location>
</feature>
<accession>A0A2G5T159</accession>